<dbReference type="PROSITE" id="PS50003">
    <property type="entry name" value="PH_DOMAIN"/>
    <property type="match status" value="1"/>
</dbReference>
<evidence type="ECO:0000313" key="4">
    <source>
        <dbReference type="EMBL" id="EDW73393.2"/>
    </source>
</evidence>
<dbReference type="GO" id="GO:0005634">
    <property type="term" value="C:nucleus"/>
    <property type="evidence" value="ECO:0007669"/>
    <property type="project" value="EnsemblMetazoa"/>
</dbReference>
<dbReference type="InterPro" id="IPR000219">
    <property type="entry name" value="DH_dom"/>
</dbReference>
<evidence type="ECO:0008006" key="6">
    <source>
        <dbReference type="Google" id="ProtNLM"/>
    </source>
</evidence>
<dbReference type="InterPro" id="IPR051092">
    <property type="entry name" value="FYVE_RhoGEF_PH"/>
</dbReference>
<dbReference type="InterPro" id="IPR011993">
    <property type="entry name" value="PH-like_dom_sf"/>
</dbReference>
<dbReference type="GO" id="GO:0051496">
    <property type="term" value="P:positive regulation of stress fiber assembly"/>
    <property type="evidence" value="ECO:0007669"/>
    <property type="project" value="EnsemblMetazoa"/>
</dbReference>
<dbReference type="PROSITE" id="PS50010">
    <property type="entry name" value="DH_2"/>
    <property type="match status" value="1"/>
</dbReference>
<keyword evidence="5" id="KW-1185">Reference proteome</keyword>
<dbReference type="OrthoDB" id="245697at2759"/>
<dbReference type="InterPro" id="IPR001849">
    <property type="entry name" value="PH_domain"/>
</dbReference>
<feature type="region of interest" description="Disordered" evidence="1">
    <location>
        <begin position="426"/>
        <end position="472"/>
    </location>
</feature>
<dbReference type="Proteomes" id="UP000007798">
    <property type="component" value="Unassembled WGS sequence"/>
</dbReference>
<gene>
    <name evidence="4" type="primary">Dwil\GK16672</name>
    <name evidence="4" type="ORF">Dwil_GK16672</name>
</gene>
<dbReference type="SMART" id="SM00325">
    <property type="entry name" value="RhoGEF"/>
    <property type="match status" value="1"/>
</dbReference>
<dbReference type="EMBL" id="CH963847">
    <property type="protein sequence ID" value="EDW73393.2"/>
    <property type="molecule type" value="Genomic_DNA"/>
</dbReference>
<evidence type="ECO:0000313" key="5">
    <source>
        <dbReference type="Proteomes" id="UP000007798"/>
    </source>
</evidence>
<dbReference type="Gene3D" id="2.30.29.30">
    <property type="entry name" value="Pleckstrin-homology domain (PH domain)/Phosphotyrosine-binding domain (PTB)"/>
    <property type="match status" value="1"/>
</dbReference>
<dbReference type="InParanoid" id="B4MLD5"/>
<dbReference type="CDD" id="cd00160">
    <property type="entry name" value="RhoGEF"/>
    <property type="match status" value="1"/>
</dbReference>
<dbReference type="GO" id="GO:0110085">
    <property type="term" value="C:mitotic actomyosin contractile ring"/>
    <property type="evidence" value="ECO:0007669"/>
    <property type="project" value="EnsemblMetazoa"/>
</dbReference>
<dbReference type="STRING" id="7260.B4MLD5"/>
<reference evidence="4 5" key="1">
    <citation type="journal article" date="2007" name="Nature">
        <title>Evolution of genes and genomes on the Drosophila phylogeny.</title>
        <authorList>
            <consortium name="Drosophila 12 Genomes Consortium"/>
            <person name="Clark A.G."/>
            <person name="Eisen M.B."/>
            <person name="Smith D.R."/>
            <person name="Bergman C.M."/>
            <person name="Oliver B."/>
            <person name="Markow T.A."/>
            <person name="Kaufman T.C."/>
            <person name="Kellis M."/>
            <person name="Gelbart W."/>
            <person name="Iyer V.N."/>
            <person name="Pollard D.A."/>
            <person name="Sackton T.B."/>
            <person name="Larracuente A.M."/>
            <person name="Singh N.D."/>
            <person name="Abad J.P."/>
            <person name="Abt D.N."/>
            <person name="Adryan B."/>
            <person name="Aguade M."/>
            <person name="Akashi H."/>
            <person name="Anderson W.W."/>
            <person name="Aquadro C.F."/>
            <person name="Ardell D.H."/>
            <person name="Arguello R."/>
            <person name="Artieri C.G."/>
            <person name="Barbash D.A."/>
            <person name="Barker D."/>
            <person name="Barsanti P."/>
            <person name="Batterham P."/>
            <person name="Batzoglou S."/>
            <person name="Begun D."/>
            <person name="Bhutkar A."/>
            <person name="Blanco E."/>
            <person name="Bosak S.A."/>
            <person name="Bradley R.K."/>
            <person name="Brand A.D."/>
            <person name="Brent M.R."/>
            <person name="Brooks A.N."/>
            <person name="Brown R.H."/>
            <person name="Butlin R.K."/>
            <person name="Caggese C."/>
            <person name="Calvi B.R."/>
            <person name="Bernardo de Carvalho A."/>
            <person name="Caspi A."/>
            <person name="Castrezana S."/>
            <person name="Celniker S.E."/>
            <person name="Chang J.L."/>
            <person name="Chapple C."/>
            <person name="Chatterji S."/>
            <person name="Chinwalla A."/>
            <person name="Civetta A."/>
            <person name="Clifton S.W."/>
            <person name="Comeron J.M."/>
            <person name="Costello J.C."/>
            <person name="Coyne J.A."/>
            <person name="Daub J."/>
            <person name="David R.G."/>
            <person name="Delcher A.L."/>
            <person name="Delehaunty K."/>
            <person name="Do C.B."/>
            <person name="Ebling H."/>
            <person name="Edwards K."/>
            <person name="Eickbush T."/>
            <person name="Evans J.D."/>
            <person name="Filipski A."/>
            <person name="Findeiss S."/>
            <person name="Freyhult E."/>
            <person name="Fulton L."/>
            <person name="Fulton R."/>
            <person name="Garcia A.C."/>
            <person name="Gardiner A."/>
            <person name="Garfield D.A."/>
            <person name="Garvin B.E."/>
            <person name="Gibson G."/>
            <person name="Gilbert D."/>
            <person name="Gnerre S."/>
            <person name="Godfrey J."/>
            <person name="Good R."/>
            <person name="Gotea V."/>
            <person name="Gravely B."/>
            <person name="Greenberg A.J."/>
            <person name="Griffiths-Jones S."/>
            <person name="Gross S."/>
            <person name="Guigo R."/>
            <person name="Gustafson E.A."/>
            <person name="Haerty W."/>
            <person name="Hahn M.W."/>
            <person name="Halligan D.L."/>
            <person name="Halpern A.L."/>
            <person name="Halter G.M."/>
            <person name="Han M.V."/>
            <person name="Heger A."/>
            <person name="Hillier L."/>
            <person name="Hinrichs A.S."/>
            <person name="Holmes I."/>
            <person name="Hoskins R.A."/>
            <person name="Hubisz M.J."/>
            <person name="Hultmark D."/>
            <person name="Huntley M.A."/>
            <person name="Jaffe D.B."/>
            <person name="Jagadeeshan S."/>
            <person name="Jeck W.R."/>
            <person name="Johnson J."/>
            <person name="Jones C.D."/>
            <person name="Jordan W.C."/>
            <person name="Karpen G.H."/>
            <person name="Kataoka E."/>
            <person name="Keightley P.D."/>
            <person name="Kheradpour P."/>
            <person name="Kirkness E.F."/>
            <person name="Koerich L.B."/>
            <person name="Kristiansen K."/>
            <person name="Kudrna D."/>
            <person name="Kulathinal R.J."/>
            <person name="Kumar S."/>
            <person name="Kwok R."/>
            <person name="Lander E."/>
            <person name="Langley C.H."/>
            <person name="Lapoint R."/>
            <person name="Lazzaro B.P."/>
            <person name="Lee S.J."/>
            <person name="Levesque L."/>
            <person name="Li R."/>
            <person name="Lin C.F."/>
            <person name="Lin M.F."/>
            <person name="Lindblad-Toh K."/>
            <person name="Llopart A."/>
            <person name="Long M."/>
            <person name="Low L."/>
            <person name="Lozovsky E."/>
            <person name="Lu J."/>
            <person name="Luo M."/>
            <person name="Machado C.A."/>
            <person name="Makalowski W."/>
            <person name="Marzo M."/>
            <person name="Matsuda M."/>
            <person name="Matzkin L."/>
            <person name="McAllister B."/>
            <person name="McBride C.S."/>
            <person name="McKernan B."/>
            <person name="McKernan K."/>
            <person name="Mendez-Lago M."/>
            <person name="Minx P."/>
            <person name="Mollenhauer M.U."/>
            <person name="Montooth K."/>
            <person name="Mount S.M."/>
            <person name="Mu X."/>
            <person name="Myers E."/>
            <person name="Negre B."/>
            <person name="Newfeld S."/>
            <person name="Nielsen R."/>
            <person name="Noor M.A."/>
            <person name="O'Grady P."/>
            <person name="Pachter L."/>
            <person name="Papaceit M."/>
            <person name="Parisi M.J."/>
            <person name="Parisi M."/>
            <person name="Parts L."/>
            <person name="Pedersen J.S."/>
            <person name="Pesole G."/>
            <person name="Phillippy A.M."/>
            <person name="Ponting C.P."/>
            <person name="Pop M."/>
            <person name="Porcelli D."/>
            <person name="Powell J.R."/>
            <person name="Prohaska S."/>
            <person name="Pruitt K."/>
            <person name="Puig M."/>
            <person name="Quesneville H."/>
            <person name="Ram K.R."/>
            <person name="Rand D."/>
            <person name="Rasmussen M.D."/>
            <person name="Reed L.K."/>
            <person name="Reenan R."/>
            <person name="Reily A."/>
            <person name="Remington K.A."/>
            <person name="Rieger T.T."/>
            <person name="Ritchie M.G."/>
            <person name="Robin C."/>
            <person name="Rogers Y.H."/>
            <person name="Rohde C."/>
            <person name="Rozas J."/>
            <person name="Rubenfield M.J."/>
            <person name="Ruiz A."/>
            <person name="Russo S."/>
            <person name="Salzberg S.L."/>
            <person name="Sanchez-Gracia A."/>
            <person name="Saranga D.J."/>
            <person name="Sato H."/>
            <person name="Schaeffer S.W."/>
            <person name="Schatz M.C."/>
            <person name="Schlenke T."/>
            <person name="Schwartz R."/>
            <person name="Segarra C."/>
            <person name="Singh R.S."/>
            <person name="Sirot L."/>
            <person name="Sirota M."/>
            <person name="Sisneros N.B."/>
            <person name="Smith C.D."/>
            <person name="Smith T.F."/>
            <person name="Spieth J."/>
            <person name="Stage D.E."/>
            <person name="Stark A."/>
            <person name="Stephan W."/>
            <person name="Strausberg R.L."/>
            <person name="Strempel S."/>
            <person name="Sturgill D."/>
            <person name="Sutton G."/>
            <person name="Sutton G.G."/>
            <person name="Tao W."/>
            <person name="Teichmann S."/>
            <person name="Tobari Y.N."/>
            <person name="Tomimura Y."/>
            <person name="Tsolas J.M."/>
            <person name="Valente V.L."/>
            <person name="Venter E."/>
            <person name="Venter J.C."/>
            <person name="Vicario S."/>
            <person name="Vieira F.G."/>
            <person name="Vilella A.J."/>
            <person name="Villasante A."/>
            <person name="Walenz B."/>
            <person name="Wang J."/>
            <person name="Wasserman M."/>
            <person name="Watts T."/>
            <person name="Wilson D."/>
            <person name="Wilson R.K."/>
            <person name="Wing R.A."/>
            <person name="Wolfner M.F."/>
            <person name="Wong A."/>
            <person name="Wong G.K."/>
            <person name="Wu C.I."/>
            <person name="Wu G."/>
            <person name="Yamamoto D."/>
            <person name="Yang H.P."/>
            <person name="Yang S.P."/>
            <person name="Yorke J.A."/>
            <person name="Yoshida K."/>
            <person name="Zdobnov E."/>
            <person name="Zhang P."/>
            <person name="Zhang Y."/>
            <person name="Zimin A.V."/>
            <person name="Baldwin J."/>
            <person name="Abdouelleil A."/>
            <person name="Abdulkadir J."/>
            <person name="Abebe A."/>
            <person name="Abera B."/>
            <person name="Abreu J."/>
            <person name="Acer S.C."/>
            <person name="Aftuck L."/>
            <person name="Alexander A."/>
            <person name="An P."/>
            <person name="Anderson E."/>
            <person name="Anderson S."/>
            <person name="Arachi H."/>
            <person name="Azer M."/>
            <person name="Bachantsang P."/>
            <person name="Barry A."/>
            <person name="Bayul T."/>
            <person name="Berlin A."/>
            <person name="Bessette D."/>
            <person name="Bloom T."/>
            <person name="Blye J."/>
            <person name="Boguslavskiy L."/>
            <person name="Bonnet C."/>
            <person name="Boukhgalter B."/>
            <person name="Bourzgui I."/>
            <person name="Brown A."/>
            <person name="Cahill P."/>
            <person name="Channer S."/>
            <person name="Cheshatsang Y."/>
            <person name="Chuda L."/>
            <person name="Citroen M."/>
            <person name="Collymore A."/>
            <person name="Cooke P."/>
            <person name="Costello M."/>
            <person name="D'Aco K."/>
            <person name="Daza R."/>
            <person name="De Haan G."/>
            <person name="DeGray S."/>
            <person name="DeMaso C."/>
            <person name="Dhargay N."/>
            <person name="Dooley K."/>
            <person name="Dooley E."/>
            <person name="Doricent M."/>
            <person name="Dorje P."/>
            <person name="Dorjee K."/>
            <person name="Dupes A."/>
            <person name="Elong R."/>
            <person name="Falk J."/>
            <person name="Farina A."/>
            <person name="Faro S."/>
            <person name="Ferguson D."/>
            <person name="Fisher S."/>
            <person name="Foley C.D."/>
            <person name="Franke A."/>
            <person name="Friedrich D."/>
            <person name="Gadbois L."/>
            <person name="Gearin G."/>
            <person name="Gearin C.R."/>
            <person name="Giannoukos G."/>
            <person name="Goode T."/>
            <person name="Graham J."/>
            <person name="Grandbois E."/>
            <person name="Grewal S."/>
            <person name="Gyaltsen K."/>
            <person name="Hafez N."/>
            <person name="Hagos B."/>
            <person name="Hall J."/>
            <person name="Henson C."/>
            <person name="Hollinger A."/>
            <person name="Honan T."/>
            <person name="Huard M.D."/>
            <person name="Hughes L."/>
            <person name="Hurhula B."/>
            <person name="Husby M.E."/>
            <person name="Kamat A."/>
            <person name="Kanga B."/>
            <person name="Kashin S."/>
            <person name="Khazanovich D."/>
            <person name="Kisner P."/>
            <person name="Lance K."/>
            <person name="Lara M."/>
            <person name="Lee W."/>
            <person name="Lennon N."/>
            <person name="Letendre F."/>
            <person name="LeVine R."/>
            <person name="Lipovsky A."/>
            <person name="Liu X."/>
            <person name="Liu J."/>
            <person name="Liu S."/>
            <person name="Lokyitsang T."/>
            <person name="Lokyitsang Y."/>
            <person name="Lubonja R."/>
            <person name="Lui A."/>
            <person name="MacDonald P."/>
            <person name="Magnisalis V."/>
            <person name="Maru K."/>
            <person name="Matthews C."/>
            <person name="McCusker W."/>
            <person name="McDonough S."/>
            <person name="Mehta T."/>
            <person name="Meldrim J."/>
            <person name="Meneus L."/>
            <person name="Mihai O."/>
            <person name="Mihalev A."/>
            <person name="Mihova T."/>
            <person name="Mittelman R."/>
            <person name="Mlenga V."/>
            <person name="Montmayeur A."/>
            <person name="Mulrain L."/>
            <person name="Navidi A."/>
            <person name="Naylor J."/>
            <person name="Negash T."/>
            <person name="Nguyen T."/>
            <person name="Nguyen N."/>
            <person name="Nicol R."/>
            <person name="Norbu C."/>
            <person name="Norbu N."/>
            <person name="Novod N."/>
            <person name="O'Neill B."/>
            <person name="Osman S."/>
            <person name="Markiewicz E."/>
            <person name="Oyono O.L."/>
            <person name="Patti C."/>
            <person name="Phunkhang P."/>
            <person name="Pierre F."/>
            <person name="Priest M."/>
            <person name="Raghuraman S."/>
            <person name="Rege F."/>
            <person name="Reyes R."/>
            <person name="Rise C."/>
            <person name="Rogov P."/>
            <person name="Ross K."/>
            <person name="Ryan E."/>
            <person name="Settipalli S."/>
            <person name="Shea T."/>
            <person name="Sherpa N."/>
            <person name="Shi L."/>
            <person name="Shih D."/>
            <person name="Sparrow T."/>
            <person name="Spaulding J."/>
            <person name="Stalker J."/>
            <person name="Stange-Thomann N."/>
            <person name="Stavropoulos S."/>
            <person name="Stone C."/>
            <person name="Strader C."/>
            <person name="Tesfaye S."/>
            <person name="Thomson T."/>
            <person name="Thoulutsang Y."/>
            <person name="Thoulutsang D."/>
            <person name="Topham K."/>
            <person name="Topping I."/>
            <person name="Tsamla T."/>
            <person name="Vassiliev H."/>
            <person name="Vo A."/>
            <person name="Wangchuk T."/>
            <person name="Wangdi T."/>
            <person name="Weiand M."/>
            <person name="Wilkinson J."/>
            <person name="Wilson A."/>
            <person name="Yadav S."/>
            <person name="Young G."/>
            <person name="Yu Q."/>
            <person name="Zembek L."/>
            <person name="Zhong D."/>
            <person name="Zimmer A."/>
            <person name="Zwirko Z."/>
            <person name="Jaffe D.B."/>
            <person name="Alvarez P."/>
            <person name="Brockman W."/>
            <person name="Butler J."/>
            <person name="Chin C."/>
            <person name="Gnerre S."/>
            <person name="Grabherr M."/>
            <person name="Kleber M."/>
            <person name="Mauceli E."/>
            <person name="MacCallum I."/>
        </authorList>
    </citation>
    <scope>NUCLEOTIDE SEQUENCE [LARGE SCALE GENOMIC DNA]</scope>
    <source>
        <strain evidence="5">Tucson 14030-0811.24</strain>
    </source>
</reference>
<dbReference type="SUPFAM" id="SSF48065">
    <property type="entry name" value="DBL homology domain (DH-domain)"/>
    <property type="match status" value="1"/>
</dbReference>
<sequence length="656" mass="74828">MYTPRQKHHGQAFASSPQTPISFSRELRQVLQERNLLTAKSRRKVCSMLDSNSSSPIGSPNPEAGKRMGFRLQAVEEIISSEKSYLEQLEILMNYFVRPLKEQAIIDGTNHTALFGQIEMIHNLNGEFLRELQANMENVAQAFLKMAPFFKLYSVYAFDYRGALFILQDLISKNPVFRKFLEQTESRPEVQRKLNSLMIVPIQRVPRYKLLLEQVLLYTSPADADYKLLKESVKEIEATASHINTCVEEQEITQYLIHLQNSLVNRTPNIVKPSRRVIKEGILQKITHKGTEIKRYCVLMSDIFMYCKMIKDRPSNTVVENSLECCCIFPLKKCKVYEMLPGNFKLTCQNDGIIFGAGDLQQSRTWVSFIRDAIDLHVQCRKTLRKDSSKRTPIRKKDIKKFGSDYVLSPNKRKCEYETIFRNKNRSEESEEEEEAKPQSYCFPGKRKATPFVSHNKVKKRPAPQPPSSPLAAAAAAAPSSTSVHLRGGEGGGCKENRISKLYKMIATGDKMAHNVRGILKRSNVTTPVNHGPDNDPTYGFASRYSDSKSYFRAHNVDNTIPSALKREDLFDSDLGNGNFQDILFPLRSSGSSQKSEQQIFSPPQKKRVKFDDTLHDATSTNSKEQQKPFVFSKVESSAKTTSLRERIYDFFANLF</sequence>
<dbReference type="FunFam" id="1.20.900.10:FF:000048">
    <property type="entry name" value="GL21162"/>
    <property type="match status" value="1"/>
</dbReference>
<dbReference type="PANTHER" id="PTHR12673">
    <property type="entry name" value="FACIOGENITAL DYSPLASIA PROTEIN"/>
    <property type="match status" value="1"/>
</dbReference>
<dbReference type="SMART" id="SM00233">
    <property type="entry name" value="PH"/>
    <property type="match status" value="1"/>
</dbReference>
<accession>B4MLD5</accession>
<evidence type="ECO:0000256" key="1">
    <source>
        <dbReference type="SAM" id="MobiDB-lite"/>
    </source>
</evidence>
<proteinExistence type="predicted"/>
<feature type="domain" description="DH" evidence="3">
    <location>
        <begin position="70"/>
        <end position="246"/>
    </location>
</feature>
<dbReference type="GO" id="GO:0035025">
    <property type="term" value="P:positive regulation of Rho protein signal transduction"/>
    <property type="evidence" value="ECO:0007669"/>
    <property type="project" value="EnsemblMetazoa"/>
</dbReference>
<protein>
    <recommendedName>
        <fullName evidence="6">DH domain-containing protein</fullName>
    </recommendedName>
</protein>
<organism evidence="4 5">
    <name type="scientific">Drosophila willistoni</name>
    <name type="common">Fruit fly</name>
    <dbReference type="NCBI Taxonomy" id="7260"/>
    <lineage>
        <taxon>Eukaryota</taxon>
        <taxon>Metazoa</taxon>
        <taxon>Ecdysozoa</taxon>
        <taxon>Arthropoda</taxon>
        <taxon>Hexapoda</taxon>
        <taxon>Insecta</taxon>
        <taxon>Pterygota</taxon>
        <taxon>Neoptera</taxon>
        <taxon>Endopterygota</taxon>
        <taxon>Diptera</taxon>
        <taxon>Brachycera</taxon>
        <taxon>Muscomorpha</taxon>
        <taxon>Ephydroidea</taxon>
        <taxon>Drosophilidae</taxon>
        <taxon>Drosophila</taxon>
        <taxon>Sophophora</taxon>
    </lineage>
</organism>
<feature type="domain" description="PH" evidence="2">
    <location>
        <begin position="276"/>
        <end position="375"/>
    </location>
</feature>
<dbReference type="AlphaFoldDB" id="B4MLD5"/>
<dbReference type="SMR" id="B4MLD5"/>
<dbReference type="GO" id="GO:0005085">
    <property type="term" value="F:guanyl-nucleotide exchange factor activity"/>
    <property type="evidence" value="ECO:0007669"/>
    <property type="project" value="EnsemblMetazoa"/>
</dbReference>
<dbReference type="GO" id="GO:0030496">
    <property type="term" value="C:midbody"/>
    <property type="evidence" value="ECO:0007669"/>
    <property type="project" value="EnsemblMetazoa"/>
</dbReference>
<dbReference type="Pfam" id="PF00621">
    <property type="entry name" value="RhoGEF"/>
    <property type="match status" value="1"/>
</dbReference>
<evidence type="ECO:0000259" key="3">
    <source>
        <dbReference type="PROSITE" id="PS50010"/>
    </source>
</evidence>
<name>B4MLD5_DROWI</name>
<dbReference type="SUPFAM" id="SSF50729">
    <property type="entry name" value="PH domain-like"/>
    <property type="match status" value="1"/>
</dbReference>
<dbReference type="Gene3D" id="1.20.900.10">
    <property type="entry name" value="Dbl homology (DH) domain"/>
    <property type="match status" value="1"/>
</dbReference>
<evidence type="ECO:0000259" key="2">
    <source>
        <dbReference type="PROSITE" id="PS50003"/>
    </source>
</evidence>
<dbReference type="eggNOG" id="KOG4424">
    <property type="taxonomic scope" value="Eukaryota"/>
</dbReference>
<dbReference type="FunCoup" id="B4MLD5">
    <property type="interactions" value="724"/>
</dbReference>
<dbReference type="PANTHER" id="PTHR12673:SF159">
    <property type="entry name" value="LD03170P"/>
    <property type="match status" value="1"/>
</dbReference>
<dbReference type="InterPro" id="IPR035899">
    <property type="entry name" value="DBL_dom_sf"/>
</dbReference>
<dbReference type="HOGENOM" id="CLU_425963_0_0_1"/>
<dbReference type="GO" id="GO:0036090">
    <property type="term" value="P:cleavage furrow ingression"/>
    <property type="evidence" value="ECO:0007669"/>
    <property type="project" value="EnsemblMetazoa"/>
</dbReference>